<evidence type="ECO:0000313" key="1">
    <source>
        <dbReference type="EMBL" id="QIK63193.1"/>
    </source>
</evidence>
<dbReference type="AlphaFoldDB" id="A0A6G7XF66"/>
<organism evidence="1 2">
    <name type="scientific">Leucobacter viscericola</name>
    <dbReference type="NCBI Taxonomy" id="2714935"/>
    <lineage>
        <taxon>Bacteria</taxon>
        <taxon>Bacillati</taxon>
        <taxon>Actinomycetota</taxon>
        <taxon>Actinomycetes</taxon>
        <taxon>Micrococcales</taxon>
        <taxon>Microbacteriaceae</taxon>
        <taxon>Leucobacter</taxon>
    </lineage>
</organism>
<sequence length="483" mass="52647">MLRYIVERISDGAFLELELPIVVTTAGKKLCGAGAFSGEVLPIAEAYRHAGSKTLIDPRATYIHEEADGIIRNTWLVTRSSFEGARWKIEGQGFSSYFSGYPYEGEYHGVKVDPIAVARHVVEYAQAKTGANIGVKVTGASSVRRGTDSDLKADAAKKIMDAKKASWDEYAKPRKALEAKVATASKPFDAAILVLNRDRRVLKDAYAAAIAAKAPAATIAAKKKLVDTKSTEIKTKREAKEALIKSDQEKIAGLKSTEAPLEESYEAAKADYDAARQKADTDKGAWKILWWDTPYCLDAMVDAITEAGYEWVEWSGWNSDRTRVLKEIRCLPRIGEKRTDLAFIEGANITEQVSVTDDVSKYANSVTVLGAGEGKSALRAEVGLADGRRRTPVVVAAKHLTKQSLVEALARSELAARSASLKISAIRIDARHPNAPRGTFGVGDTILVDIDAGWLGRQRLWARISEIEWNNLAVADLVLEVAA</sequence>
<reference evidence="1 2" key="1">
    <citation type="submission" date="2020-03" db="EMBL/GenBank/DDBJ databases">
        <title>Leucobacter sp. nov., isolated from beetles.</title>
        <authorList>
            <person name="Hyun D.-W."/>
            <person name="Bae J.-W."/>
        </authorList>
    </citation>
    <scope>NUCLEOTIDE SEQUENCE [LARGE SCALE GENOMIC DNA]</scope>
    <source>
        <strain evidence="1 2">HDW9C</strain>
    </source>
</reference>
<accession>A0A6G7XF66</accession>
<proteinExistence type="predicted"/>
<dbReference type="RefSeq" id="WP_166291025.1">
    <property type="nucleotide sequence ID" value="NZ_CP049863.1"/>
</dbReference>
<dbReference type="KEGG" id="lvi:G7068_08285"/>
<dbReference type="Proteomes" id="UP000502677">
    <property type="component" value="Chromosome"/>
</dbReference>
<name>A0A6G7XF66_9MICO</name>
<protein>
    <submittedName>
        <fullName evidence="1">Uncharacterized protein</fullName>
    </submittedName>
</protein>
<gene>
    <name evidence="1" type="ORF">G7068_08285</name>
</gene>
<evidence type="ECO:0000313" key="2">
    <source>
        <dbReference type="Proteomes" id="UP000502677"/>
    </source>
</evidence>
<dbReference type="EMBL" id="CP049863">
    <property type="protein sequence ID" value="QIK63193.1"/>
    <property type="molecule type" value="Genomic_DNA"/>
</dbReference>
<keyword evidence="2" id="KW-1185">Reference proteome</keyword>